<sequence length="334" mass="36044">MHIDRVVCRLAAFQPRGAHFKFGHVAKRIGILVFEGFPLGDVTLLADVFRLANDACADTLPAYSLVMLSEPGGNVASGCGLRIWSESLHGPLRSGFDTLFIAGGPGAALARDNARLIARLQTLAPKVRIIRALGEGRAVLAAADVPFLRAGGNSATSAQRLRRALEARNAGASVIAPSEALVAALKVVKRNHGVALAQRVSEDSMPGSWERLGPMLDDGETDSANGKISSAAHWLRENYHQPISVADAARVAQMSMRNFLRHFKTQTGLTPSEYLLRTRLDASCLLLSQTNLPIDEIAQRCGVPRGERLARIFRRRLSISPSGYRAVNRRASGE</sequence>
<dbReference type="Gene3D" id="3.40.50.880">
    <property type="match status" value="1"/>
</dbReference>
<dbReference type="PROSITE" id="PS01124">
    <property type="entry name" value="HTH_ARAC_FAMILY_2"/>
    <property type="match status" value="1"/>
</dbReference>
<dbReference type="PANTHER" id="PTHR46796">
    <property type="entry name" value="HTH-TYPE TRANSCRIPTIONAL ACTIVATOR RHAS-RELATED"/>
    <property type="match status" value="1"/>
</dbReference>
<feature type="domain" description="HTH araC/xylS-type" evidence="4">
    <location>
        <begin position="229"/>
        <end position="327"/>
    </location>
</feature>
<dbReference type="RefSeq" id="WP_091993102.1">
    <property type="nucleotide sequence ID" value="NZ_FMYQ01000001.1"/>
</dbReference>
<evidence type="ECO:0000256" key="2">
    <source>
        <dbReference type="ARBA" id="ARBA00023125"/>
    </source>
</evidence>
<reference evidence="6" key="1">
    <citation type="submission" date="2016-09" db="EMBL/GenBank/DDBJ databases">
        <authorList>
            <person name="Varghese N."/>
            <person name="Submissions S."/>
        </authorList>
    </citation>
    <scope>NUCLEOTIDE SEQUENCE [LARGE SCALE GENOMIC DNA]</scope>
    <source>
        <strain evidence="6">TNe-862</strain>
    </source>
</reference>
<accession>A0A1G6GQN0</accession>
<dbReference type="InterPro" id="IPR009057">
    <property type="entry name" value="Homeodomain-like_sf"/>
</dbReference>
<organism evidence="5 6">
    <name type="scientific">Paraburkholderia lycopersici</name>
    <dbReference type="NCBI Taxonomy" id="416944"/>
    <lineage>
        <taxon>Bacteria</taxon>
        <taxon>Pseudomonadati</taxon>
        <taxon>Pseudomonadota</taxon>
        <taxon>Betaproteobacteria</taxon>
        <taxon>Burkholderiales</taxon>
        <taxon>Burkholderiaceae</taxon>
        <taxon>Paraburkholderia</taxon>
    </lineage>
</organism>
<evidence type="ECO:0000313" key="5">
    <source>
        <dbReference type="EMBL" id="SDB83506.1"/>
    </source>
</evidence>
<dbReference type="GO" id="GO:0043565">
    <property type="term" value="F:sequence-specific DNA binding"/>
    <property type="evidence" value="ECO:0007669"/>
    <property type="project" value="InterPro"/>
</dbReference>
<evidence type="ECO:0000256" key="3">
    <source>
        <dbReference type="ARBA" id="ARBA00023163"/>
    </source>
</evidence>
<keyword evidence="6" id="KW-1185">Reference proteome</keyword>
<evidence type="ECO:0000256" key="1">
    <source>
        <dbReference type="ARBA" id="ARBA00023015"/>
    </source>
</evidence>
<dbReference type="InterPro" id="IPR018060">
    <property type="entry name" value="HTH_AraC"/>
</dbReference>
<dbReference type="Gene3D" id="1.10.10.60">
    <property type="entry name" value="Homeodomain-like"/>
    <property type="match status" value="1"/>
</dbReference>
<dbReference type="InterPro" id="IPR050204">
    <property type="entry name" value="AraC_XylS_family_regulators"/>
</dbReference>
<name>A0A1G6GQN0_9BURK</name>
<evidence type="ECO:0000313" key="6">
    <source>
        <dbReference type="Proteomes" id="UP000198908"/>
    </source>
</evidence>
<dbReference type="AlphaFoldDB" id="A0A1G6GQN0"/>
<dbReference type="InterPro" id="IPR018062">
    <property type="entry name" value="HTH_AraC-typ_CS"/>
</dbReference>
<dbReference type="PANTHER" id="PTHR46796:SF13">
    <property type="entry name" value="HTH-TYPE TRANSCRIPTIONAL ACTIVATOR RHAS"/>
    <property type="match status" value="1"/>
</dbReference>
<dbReference type="OrthoDB" id="6831751at2"/>
<dbReference type="GO" id="GO:0003700">
    <property type="term" value="F:DNA-binding transcription factor activity"/>
    <property type="evidence" value="ECO:0007669"/>
    <property type="project" value="InterPro"/>
</dbReference>
<proteinExistence type="predicted"/>
<dbReference type="Proteomes" id="UP000198908">
    <property type="component" value="Unassembled WGS sequence"/>
</dbReference>
<dbReference type="PROSITE" id="PS00041">
    <property type="entry name" value="HTH_ARAC_FAMILY_1"/>
    <property type="match status" value="1"/>
</dbReference>
<dbReference type="InterPro" id="IPR029062">
    <property type="entry name" value="Class_I_gatase-like"/>
</dbReference>
<keyword evidence="1" id="KW-0805">Transcription regulation</keyword>
<gene>
    <name evidence="5" type="ORF">SAMN05421548_101133</name>
</gene>
<dbReference type="EMBL" id="FMYQ01000001">
    <property type="protein sequence ID" value="SDB83506.1"/>
    <property type="molecule type" value="Genomic_DNA"/>
</dbReference>
<keyword evidence="3" id="KW-0804">Transcription</keyword>
<protein>
    <submittedName>
        <fullName evidence="5">Transcriptional regulator GlxA family, contains an amidase domain and an AraC-type DNA-binding HTH domain</fullName>
    </submittedName>
</protein>
<dbReference type="SUPFAM" id="SSF52317">
    <property type="entry name" value="Class I glutamine amidotransferase-like"/>
    <property type="match status" value="1"/>
</dbReference>
<dbReference type="Pfam" id="PF12833">
    <property type="entry name" value="HTH_18"/>
    <property type="match status" value="1"/>
</dbReference>
<dbReference type="SUPFAM" id="SSF46689">
    <property type="entry name" value="Homeodomain-like"/>
    <property type="match status" value="2"/>
</dbReference>
<evidence type="ECO:0000259" key="4">
    <source>
        <dbReference type="PROSITE" id="PS01124"/>
    </source>
</evidence>
<dbReference type="SMART" id="SM00342">
    <property type="entry name" value="HTH_ARAC"/>
    <property type="match status" value="1"/>
</dbReference>
<dbReference type="STRING" id="416944.SAMN05421548_101133"/>
<keyword evidence="2 5" id="KW-0238">DNA-binding</keyword>